<reference evidence="2 3" key="1">
    <citation type="submission" date="2015-01" db="EMBL/GenBank/DDBJ databases">
        <title>Evolution of Trichinella species and genotypes.</title>
        <authorList>
            <person name="Korhonen P.K."/>
            <person name="Edoardo P."/>
            <person name="Giuseppe L.R."/>
            <person name="Gasser R.B."/>
        </authorList>
    </citation>
    <scope>NUCLEOTIDE SEQUENCE [LARGE SCALE GENOMIC DNA]</scope>
    <source>
        <strain evidence="2">ISS588</strain>
    </source>
</reference>
<proteinExistence type="predicted"/>
<sequence length="91" mass="10353">MLDDRFRSLFTHLSMQTNTAFLLLCFVLCVSLAHSASALSNSAQCMVNAIVTRPSKFQMRKRLSRGFAVDSSRCHCGYYGHSRDYTRPRLT</sequence>
<evidence type="ECO:0000313" key="3">
    <source>
        <dbReference type="Proteomes" id="UP000054805"/>
    </source>
</evidence>
<evidence type="ECO:0000256" key="1">
    <source>
        <dbReference type="SAM" id="SignalP"/>
    </source>
</evidence>
<feature type="chain" id="PRO_5006880012" description="Secreted protein" evidence="1">
    <location>
        <begin position="39"/>
        <end position="91"/>
    </location>
</feature>
<comment type="caution">
    <text evidence="2">The sequence shown here is derived from an EMBL/GenBank/DDBJ whole genome shotgun (WGS) entry which is preliminary data.</text>
</comment>
<keyword evidence="1" id="KW-0732">Signal</keyword>
<evidence type="ECO:0008006" key="4">
    <source>
        <dbReference type="Google" id="ProtNLM"/>
    </source>
</evidence>
<dbReference type="EMBL" id="JYDS01000127">
    <property type="protein sequence ID" value="KRZ24164.1"/>
    <property type="molecule type" value="Genomic_DNA"/>
</dbReference>
<evidence type="ECO:0000313" key="2">
    <source>
        <dbReference type="EMBL" id="KRZ24164.1"/>
    </source>
</evidence>
<dbReference type="AlphaFoldDB" id="A0A0V1INP3"/>
<accession>A0A0V1INP3</accession>
<dbReference type="Proteomes" id="UP000054805">
    <property type="component" value="Unassembled WGS sequence"/>
</dbReference>
<organism evidence="2 3">
    <name type="scientific">Trichinella pseudospiralis</name>
    <name type="common">Parasitic roundworm</name>
    <dbReference type="NCBI Taxonomy" id="6337"/>
    <lineage>
        <taxon>Eukaryota</taxon>
        <taxon>Metazoa</taxon>
        <taxon>Ecdysozoa</taxon>
        <taxon>Nematoda</taxon>
        <taxon>Enoplea</taxon>
        <taxon>Dorylaimia</taxon>
        <taxon>Trichinellida</taxon>
        <taxon>Trichinellidae</taxon>
        <taxon>Trichinella</taxon>
    </lineage>
</organism>
<keyword evidence="3" id="KW-1185">Reference proteome</keyword>
<feature type="signal peptide" evidence="1">
    <location>
        <begin position="1"/>
        <end position="38"/>
    </location>
</feature>
<gene>
    <name evidence="2" type="ORF">T4B_13166</name>
</gene>
<protein>
    <recommendedName>
        <fullName evidence="4">Secreted protein</fullName>
    </recommendedName>
</protein>
<name>A0A0V1INP3_TRIPS</name>